<feature type="domain" description="Ribosomal RNA methyltransferase FtsJ" evidence="1">
    <location>
        <begin position="126"/>
        <end position="251"/>
    </location>
</feature>
<dbReference type="InterPro" id="IPR002052">
    <property type="entry name" value="DNA_methylase_N6_adenine_CS"/>
</dbReference>
<dbReference type="PANTHER" id="PTHR18895">
    <property type="entry name" value="HEMK METHYLTRANSFERASE"/>
    <property type="match status" value="1"/>
</dbReference>
<dbReference type="InterPro" id="IPR029063">
    <property type="entry name" value="SAM-dependent_MTases_sf"/>
</dbReference>
<reference evidence="2 3" key="1">
    <citation type="submission" date="2019-10" db="EMBL/GenBank/DDBJ databases">
        <authorList>
            <person name="Palmer J.M."/>
        </authorList>
    </citation>
    <scope>NUCLEOTIDE SEQUENCE [LARGE SCALE GENOMIC DNA]</scope>
    <source>
        <strain evidence="2 3">TWF696</strain>
    </source>
</reference>
<dbReference type="EMBL" id="JAVHNQ010000006">
    <property type="protein sequence ID" value="KAK6344248.1"/>
    <property type="molecule type" value="Genomic_DNA"/>
</dbReference>
<dbReference type="GO" id="GO:0008168">
    <property type="term" value="F:methyltransferase activity"/>
    <property type="evidence" value="ECO:0007669"/>
    <property type="project" value="InterPro"/>
</dbReference>
<dbReference type="PROSITE" id="PS00092">
    <property type="entry name" value="N6_MTASE"/>
    <property type="match status" value="1"/>
</dbReference>
<organism evidence="2 3">
    <name type="scientific">Orbilia brochopaga</name>
    <dbReference type="NCBI Taxonomy" id="3140254"/>
    <lineage>
        <taxon>Eukaryota</taxon>
        <taxon>Fungi</taxon>
        <taxon>Dikarya</taxon>
        <taxon>Ascomycota</taxon>
        <taxon>Pezizomycotina</taxon>
        <taxon>Orbiliomycetes</taxon>
        <taxon>Orbiliales</taxon>
        <taxon>Orbiliaceae</taxon>
        <taxon>Orbilia</taxon>
    </lineage>
</organism>
<comment type="caution">
    <text evidence="2">The sequence shown here is derived from an EMBL/GenBank/DDBJ whole genome shotgun (WGS) entry which is preliminary data.</text>
</comment>
<evidence type="ECO:0000313" key="3">
    <source>
        <dbReference type="Proteomes" id="UP001375240"/>
    </source>
</evidence>
<evidence type="ECO:0000259" key="1">
    <source>
        <dbReference type="Pfam" id="PF01728"/>
    </source>
</evidence>
<gene>
    <name evidence="2" type="ORF">TWF696_007890</name>
</gene>
<dbReference type="Proteomes" id="UP001375240">
    <property type="component" value="Unassembled WGS sequence"/>
</dbReference>
<dbReference type="InterPro" id="IPR002877">
    <property type="entry name" value="RNA_MeTrfase_FtsJ_dom"/>
</dbReference>
<dbReference type="CDD" id="cd02440">
    <property type="entry name" value="AdoMet_MTases"/>
    <property type="match status" value="1"/>
</dbReference>
<dbReference type="SUPFAM" id="SSF53335">
    <property type="entry name" value="S-adenosyl-L-methionine-dependent methyltransferases"/>
    <property type="match status" value="1"/>
</dbReference>
<dbReference type="InterPro" id="IPR050320">
    <property type="entry name" value="N5-glutamine_MTase"/>
</dbReference>
<evidence type="ECO:0000313" key="2">
    <source>
        <dbReference type="EMBL" id="KAK6344248.1"/>
    </source>
</evidence>
<proteinExistence type="predicted"/>
<dbReference type="AlphaFoldDB" id="A0AAV9UMZ5"/>
<dbReference type="GO" id="GO:0032259">
    <property type="term" value="P:methylation"/>
    <property type="evidence" value="ECO:0007669"/>
    <property type="project" value="InterPro"/>
</dbReference>
<accession>A0AAV9UMZ5</accession>
<sequence>MPRLPPHLVTTARAQHPLLPLLLRQTRTLPLALSELRWLREYISQLPNLTLSRQHDHLRHLCRRRSLGAPLQYLLKSQPFGDVDILCGKGALIPRPETEETVVRLFSLLESQLHKNNHNNALLPTDRELRVLDLCTGPGSITLLAASNLYQLHLPRGFRVLGVDISRAALTLARRSLKYNITTGALPPAAKHSISFITADILNSNTHAAIEENFGDGSVDIVIANPPYVSLEGYWKDTSRSVRLYEPEMALVPPSGRDGVRREDVFYPAIESLSRRVHARAVVLETGGDEQSARVEQLFEGSGWRTGVWVDFAGVRRNVVAWGDDSWSWLATSSHS</sequence>
<protein>
    <recommendedName>
        <fullName evidence="1">Ribosomal RNA methyltransferase FtsJ domain-containing protein</fullName>
    </recommendedName>
</protein>
<keyword evidence="3" id="KW-1185">Reference proteome</keyword>
<dbReference type="Pfam" id="PF01728">
    <property type="entry name" value="FtsJ"/>
    <property type="match status" value="1"/>
</dbReference>
<dbReference type="GO" id="GO:0005739">
    <property type="term" value="C:mitochondrion"/>
    <property type="evidence" value="ECO:0007669"/>
    <property type="project" value="TreeGrafter"/>
</dbReference>
<dbReference type="Gene3D" id="3.40.50.150">
    <property type="entry name" value="Vaccinia Virus protein VP39"/>
    <property type="match status" value="1"/>
</dbReference>
<dbReference type="PANTHER" id="PTHR18895:SF74">
    <property type="entry name" value="MTRF1L RELEASE FACTOR GLUTAMINE METHYLTRANSFERASE"/>
    <property type="match status" value="1"/>
</dbReference>
<dbReference type="GO" id="GO:0003676">
    <property type="term" value="F:nucleic acid binding"/>
    <property type="evidence" value="ECO:0007669"/>
    <property type="project" value="InterPro"/>
</dbReference>
<name>A0AAV9UMZ5_9PEZI</name>